<feature type="region of interest" description="Disordered" evidence="1">
    <location>
        <begin position="156"/>
        <end position="182"/>
    </location>
</feature>
<gene>
    <name evidence="3" type="ORF">K491DRAFT_610015</name>
</gene>
<evidence type="ECO:0000259" key="2">
    <source>
        <dbReference type="PROSITE" id="PS51411"/>
    </source>
</evidence>
<feature type="compositionally biased region" description="Gly residues" evidence="1">
    <location>
        <begin position="655"/>
        <end position="665"/>
    </location>
</feature>
<dbReference type="InterPro" id="IPR047767">
    <property type="entry name" value="PSP1-like"/>
</dbReference>
<feature type="domain" description="PSP1 C-terminal" evidence="2">
    <location>
        <begin position="533"/>
        <end position="618"/>
    </location>
</feature>
<organism evidence="3 4">
    <name type="scientific">Lophiostoma macrostomum CBS 122681</name>
    <dbReference type="NCBI Taxonomy" id="1314788"/>
    <lineage>
        <taxon>Eukaryota</taxon>
        <taxon>Fungi</taxon>
        <taxon>Dikarya</taxon>
        <taxon>Ascomycota</taxon>
        <taxon>Pezizomycotina</taxon>
        <taxon>Dothideomycetes</taxon>
        <taxon>Pleosporomycetidae</taxon>
        <taxon>Pleosporales</taxon>
        <taxon>Lophiostomataceae</taxon>
        <taxon>Lophiostoma</taxon>
    </lineage>
</organism>
<keyword evidence="4" id="KW-1185">Reference proteome</keyword>
<evidence type="ECO:0000256" key="1">
    <source>
        <dbReference type="SAM" id="MobiDB-lite"/>
    </source>
</evidence>
<dbReference type="PANTHER" id="PTHR43830">
    <property type="entry name" value="PROTEIN PSP1"/>
    <property type="match status" value="1"/>
</dbReference>
<dbReference type="AlphaFoldDB" id="A0A6A6SQ64"/>
<dbReference type="OrthoDB" id="243127at2759"/>
<proteinExistence type="predicted"/>
<protein>
    <recommendedName>
        <fullName evidence="2">PSP1 C-terminal domain-containing protein</fullName>
    </recommendedName>
</protein>
<dbReference type="Pfam" id="PF04468">
    <property type="entry name" value="PSP1"/>
    <property type="match status" value="1"/>
</dbReference>
<dbReference type="EMBL" id="MU004477">
    <property type="protein sequence ID" value="KAF2649829.1"/>
    <property type="molecule type" value="Genomic_DNA"/>
</dbReference>
<dbReference type="Proteomes" id="UP000799324">
    <property type="component" value="Unassembled WGS sequence"/>
</dbReference>
<evidence type="ECO:0000313" key="4">
    <source>
        <dbReference type="Proteomes" id="UP000799324"/>
    </source>
</evidence>
<sequence length="748" mass="81787">MDFIDSDAVNSSDDDRDATHVPATSRPGPANVFPGTRRPSTSWLHDIQPTGRKFSLPSVSLGSAAVGSHPTTPSLGLTNAKPGVAFPWNTNNFGTSQAGTHLKEVVASPTVTMGGGDKQFFAPTNEGEDGIGFLLNQQNPTRKSVRSQSYSIGQADVENSPMGHFSSRLRGSLRNRSSKPSLLGEGLAQLREDDIDEVESSNGSDQGVRLPPGYWEREQKQALLRQAADHNARRHRAASAASPGVGPSRLPKKMSYHDSDFAIEEAEESEALKRTLLARRFSEVEANLKHNILKNMNTQQREDPPMPWVDFLETDQAGRRHSFATYGSNQNAFVPSGYTYNEEDENFGVAPVTEQPEGENAVELFDPSAYFAGYGPMSRVINASSISAAHPDPPASQSASTSHAFAHGGYSRPGRRLYVVTFKCSRADIYYIYDNTGLEIRAGDLVITEGDRGCDLGQVSHADISAEDAKKFKSEALDEHFRWLVMFSQYSLAGAKEPGMLGALARANGYPNTSRSGLSSMGGQEQQHEPKPRMIKRLAQQHEIMALREKEGAEAKAKREAAKKALEHKLPLEILDAEFQADFHKLTLFYYADAYVNFNPLVVDIFKLWKIRIWMSAVNPASVVNPAQQMQPPTAIAPGAIIHPRSGAGPAVGPGFGSHHGGRGNQRGNNYGAGQPPYNHGNYGAFDHQLPGYHQQAAFNHHQPWDVYGRYTPVGFNGYYPPVSYTGTYSTYDPAVITALQNLHFTGI</sequence>
<feature type="region of interest" description="Disordered" evidence="1">
    <location>
        <begin position="655"/>
        <end position="674"/>
    </location>
</feature>
<reference evidence="3" key="1">
    <citation type="journal article" date="2020" name="Stud. Mycol.">
        <title>101 Dothideomycetes genomes: a test case for predicting lifestyles and emergence of pathogens.</title>
        <authorList>
            <person name="Haridas S."/>
            <person name="Albert R."/>
            <person name="Binder M."/>
            <person name="Bloem J."/>
            <person name="Labutti K."/>
            <person name="Salamov A."/>
            <person name="Andreopoulos B."/>
            <person name="Baker S."/>
            <person name="Barry K."/>
            <person name="Bills G."/>
            <person name="Bluhm B."/>
            <person name="Cannon C."/>
            <person name="Castanera R."/>
            <person name="Culley D."/>
            <person name="Daum C."/>
            <person name="Ezra D."/>
            <person name="Gonzalez J."/>
            <person name="Henrissat B."/>
            <person name="Kuo A."/>
            <person name="Liang C."/>
            <person name="Lipzen A."/>
            <person name="Lutzoni F."/>
            <person name="Magnuson J."/>
            <person name="Mondo S."/>
            <person name="Nolan M."/>
            <person name="Ohm R."/>
            <person name="Pangilinan J."/>
            <person name="Park H.-J."/>
            <person name="Ramirez L."/>
            <person name="Alfaro M."/>
            <person name="Sun H."/>
            <person name="Tritt A."/>
            <person name="Yoshinaga Y."/>
            <person name="Zwiers L.-H."/>
            <person name="Turgeon B."/>
            <person name="Goodwin S."/>
            <person name="Spatafora J."/>
            <person name="Crous P."/>
            <person name="Grigoriev I."/>
        </authorList>
    </citation>
    <scope>NUCLEOTIDE SEQUENCE</scope>
    <source>
        <strain evidence="3">CBS 122681</strain>
    </source>
</reference>
<dbReference type="PANTHER" id="PTHR43830:SF3">
    <property type="entry name" value="PROTEIN PSP1"/>
    <property type="match status" value="1"/>
</dbReference>
<feature type="region of interest" description="Disordered" evidence="1">
    <location>
        <begin position="1"/>
        <end position="41"/>
    </location>
</feature>
<dbReference type="InterPro" id="IPR007557">
    <property type="entry name" value="PSP1_C"/>
</dbReference>
<evidence type="ECO:0000313" key="3">
    <source>
        <dbReference type="EMBL" id="KAF2649829.1"/>
    </source>
</evidence>
<name>A0A6A6SQ64_9PLEO</name>
<dbReference type="GO" id="GO:0005737">
    <property type="term" value="C:cytoplasm"/>
    <property type="evidence" value="ECO:0007669"/>
    <property type="project" value="TreeGrafter"/>
</dbReference>
<accession>A0A6A6SQ64</accession>
<feature type="region of interest" description="Disordered" evidence="1">
    <location>
        <begin position="226"/>
        <end position="252"/>
    </location>
</feature>
<dbReference type="PROSITE" id="PS51411">
    <property type="entry name" value="PSP1_C"/>
    <property type="match status" value="1"/>
</dbReference>